<comment type="caution">
    <text evidence="1">The sequence shown here is derived from an EMBL/GenBank/DDBJ whole genome shotgun (WGS) entry which is preliminary data.</text>
</comment>
<protein>
    <submittedName>
        <fullName evidence="1">Uncharacterized protein</fullName>
    </submittedName>
</protein>
<organism evidence="1 2">
    <name type="scientific">Aeromonas caviae</name>
    <name type="common">Aeromonas punctata</name>
    <dbReference type="NCBI Taxonomy" id="648"/>
    <lineage>
        <taxon>Bacteria</taxon>
        <taxon>Pseudomonadati</taxon>
        <taxon>Pseudomonadota</taxon>
        <taxon>Gammaproteobacteria</taxon>
        <taxon>Aeromonadales</taxon>
        <taxon>Aeromonadaceae</taxon>
        <taxon>Aeromonas</taxon>
    </lineage>
</organism>
<dbReference type="RefSeq" id="WP_319886604.1">
    <property type="nucleotide sequence ID" value="NZ_JAWZVU010000053.1"/>
</dbReference>
<gene>
    <name evidence="1" type="ORF">SJS77_08475</name>
</gene>
<proteinExistence type="predicted"/>
<dbReference type="EMBL" id="JAWZVU010000053">
    <property type="protein sequence ID" value="MDX7720512.1"/>
    <property type="molecule type" value="Genomic_DNA"/>
</dbReference>
<evidence type="ECO:0000313" key="1">
    <source>
        <dbReference type="EMBL" id="MDX7720512.1"/>
    </source>
</evidence>
<evidence type="ECO:0000313" key="2">
    <source>
        <dbReference type="Proteomes" id="UP001277183"/>
    </source>
</evidence>
<dbReference type="AlphaFoldDB" id="A0AAW9F4I4"/>
<sequence>MSQLHGNIQMLTNSDLDKFVDLLAVKVEARITANQQKRDIQNHITKTVTEALAKQNKPTQKPIAQDEDIFANVSALESASFFPKISSSHLKSITSSLDFHYDHSRTC</sequence>
<reference evidence="1" key="1">
    <citation type="submission" date="2023-11" db="EMBL/GenBank/DDBJ databases">
        <title>WGS of Aeromonas in Northern Israel.</title>
        <authorList>
            <person name="Hershko Y."/>
        </authorList>
    </citation>
    <scope>NUCLEOTIDE SEQUENCE</scope>
    <source>
        <strain evidence="1">77416</strain>
    </source>
</reference>
<accession>A0AAW9F4I4</accession>
<name>A0AAW9F4I4_AERCA</name>
<dbReference type="Proteomes" id="UP001277183">
    <property type="component" value="Unassembled WGS sequence"/>
</dbReference>